<feature type="transmembrane region" description="Helical" evidence="10">
    <location>
        <begin position="379"/>
        <end position="397"/>
    </location>
</feature>
<dbReference type="NCBIfam" id="TIGR00831">
    <property type="entry name" value="a_cpa1"/>
    <property type="match status" value="1"/>
</dbReference>
<feature type="transmembrane region" description="Helical" evidence="10">
    <location>
        <begin position="337"/>
        <end position="359"/>
    </location>
</feature>
<keyword evidence="6 10" id="KW-0915">Sodium</keyword>
<comment type="similarity">
    <text evidence="10">Belongs to the monovalent cation:proton antiporter 1 (CPA1) transporter (TC 2.A.36) family.</text>
</comment>
<dbReference type="PANTHER" id="PTHR10110:SF86">
    <property type="entry name" value="SODIUM_HYDROGEN EXCHANGER 7"/>
    <property type="match status" value="1"/>
</dbReference>
<protein>
    <submittedName>
        <fullName evidence="12">Na+/H+ antiporter</fullName>
    </submittedName>
</protein>
<evidence type="ECO:0000256" key="3">
    <source>
        <dbReference type="ARBA" id="ARBA00022475"/>
    </source>
</evidence>
<keyword evidence="9 10" id="KW-0739">Sodium transport</keyword>
<dbReference type="InterPro" id="IPR018422">
    <property type="entry name" value="Cation/H_exchanger_CPA1"/>
</dbReference>
<keyword evidence="3" id="KW-1003">Cell membrane</keyword>
<feature type="transmembrane region" description="Helical" evidence="10">
    <location>
        <begin position="409"/>
        <end position="428"/>
    </location>
</feature>
<dbReference type="InterPro" id="IPR006153">
    <property type="entry name" value="Cation/H_exchanger_TM"/>
</dbReference>
<evidence type="ECO:0000256" key="9">
    <source>
        <dbReference type="ARBA" id="ARBA00023201"/>
    </source>
</evidence>
<comment type="subcellular location">
    <subcellularLocation>
        <location evidence="10">Cell inner membrane</location>
        <topology evidence="10">Multi-pass membrane protein</topology>
    </subcellularLocation>
    <subcellularLocation>
        <location evidence="1">Cell membrane</location>
        <topology evidence="1">Multi-pass membrane protein</topology>
    </subcellularLocation>
</comment>
<name>A0A226WPH1_CABSO</name>
<evidence type="ECO:0000256" key="4">
    <source>
        <dbReference type="ARBA" id="ARBA00022692"/>
    </source>
</evidence>
<keyword evidence="10" id="KW-0997">Cell inner membrane</keyword>
<sequence length="559" mass="60619">MRKLTRLTCERSFMRTQPLGAHSFMVHIAFFETLLLLLLGAVILSLMARHIDVPPAIVLLLGGAALGLVGPVMTVAIEPDDIMVVLIPPLLMSSAFYTAWRDFRRELLPIMSLAAGAVVFTTAAVACAAHVLFSALPWGACIALGAIVSPPDAVAAKALLHRLPIPERLVTVLEGESLINDASGLLIYRFAVLSTMAGTFSADSALVAFPITVIVGVVVGAVFGAASVFVFKWLDDAKLAIVLTFLIAWASYIVGERAHGSGVLSVVTCGLIVGMCQHRAFDAAIRVKATATWDVIVFVLESLVFILIGLSMQGVVARITGTNSLPAVWALSIEWKIVVAVFVAVVGSRFLWALGAMALPAHIIGRSKGQRTTIDFKEATIVGWAGMRGVVSLAAALALPESFPQRDLLVFTTFVVIFTTVILQGLTLRPLTRLLRLRADTPPVPYLSQLDARAFTFGASIAELEKIDLAECGGNQDLVVRLISEYEARVDLNQHAHSGDVEHVQRRFSRLNLGLRAVLAGRRALVELHEQRRIKDTVLRRIEAELDLEELRLRRLLDR</sequence>
<dbReference type="GO" id="GO:0015385">
    <property type="term" value="F:sodium:proton antiporter activity"/>
    <property type="evidence" value="ECO:0007669"/>
    <property type="project" value="InterPro"/>
</dbReference>
<evidence type="ECO:0000256" key="6">
    <source>
        <dbReference type="ARBA" id="ARBA00023053"/>
    </source>
</evidence>
<keyword evidence="4 10" id="KW-0812">Transmembrane</keyword>
<feature type="transmembrane region" description="Helical" evidence="10">
    <location>
        <begin position="24"/>
        <end position="44"/>
    </location>
</feature>
<dbReference type="GO" id="GO:0051453">
    <property type="term" value="P:regulation of intracellular pH"/>
    <property type="evidence" value="ECO:0007669"/>
    <property type="project" value="TreeGrafter"/>
</dbReference>
<keyword evidence="10" id="KW-0050">Antiport</keyword>
<dbReference type="GO" id="GO:0015386">
    <property type="term" value="F:potassium:proton antiporter activity"/>
    <property type="evidence" value="ECO:0007669"/>
    <property type="project" value="TreeGrafter"/>
</dbReference>
<comment type="caution">
    <text evidence="12">The sequence shown here is derived from an EMBL/GenBank/DDBJ whole genome shotgun (WGS) entry which is preliminary data.</text>
</comment>
<dbReference type="PANTHER" id="PTHR10110">
    <property type="entry name" value="SODIUM/HYDROGEN EXCHANGER"/>
    <property type="match status" value="1"/>
</dbReference>
<keyword evidence="5 10" id="KW-1133">Transmembrane helix</keyword>
<dbReference type="Pfam" id="PF00999">
    <property type="entry name" value="Na_H_Exchanger"/>
    <property type="match status" value="1"/>
</dbReference>
<gene>
    <name evidence="12" type="ORF">BSU04_40600</name>
</gene>
<evidence type="ECO:0000256" key="7">
    <source>
        <dbReference type="ARBA" id="ARBA00023065"/>
    </source>
</evidence>
<dbReference type="InterPro" id="IPR004705">
    <property type="entry name" value="Cation/H_exchanger_CPA1_bac"/>
</dbReference>
<feature type="transmembrane region" description="Helical" evidence="10">
    <location>
        <begin position="237"/>
        <end position="255"/>
    </location>
</feature>
<dbReference type="GO" id="GO:0098719">
    <property type="term" value="P:sodium ion import across plasma membrane"/>
    <property type="evidence" value="ECO:0007669"/>
    <property type="project" value="TreeGrafter"/>
</dbReference>
<proteinExistence type="inferred from homology"/>
<dbReference type="Gene3D" id="6.10.140.1330">
    <property type="match status" value="1"/>
</dbReference>
<feature type="transmembrane region" description="Helical" evidence="10">
    <location>
        <begin position="56"/>
        <end position="76"/>
    </location>
</feature>
<dbReference type="AlphaFoldDB" id="A0A226WPH1"/>
<reference evidence="13" key="1">
    <citation type="submission" date="2017-01" db="EMBL/GenBank/DDBJ databases">
        <title>Genome Analysis of Deinococcus marmoris KOPRI26562.</title>
        <authorList>
            <person name="Kim J.H."/>
            <person name="Oh H.-M."/>
        </authorList>
    </citation>
    <scope>NUCLEOTIDE SEQUENCE [LARGE SCALE GENOMIC DNA]</scope>
    <source>
        <strain evidence="13">PAMC 26633</strain>
    </source>
</reference>
<keyword evidence="7 10" id="KW-0406">Ion transport</keyword>
<dbReference type="EMBL" id="MTHB01000265">
    <property type="protein sequence ID" value="OXC72729.1"/>
    <property type="molecule type" value="Genomic_DNA"/>
</dbReference>
<evidence type="ECO:0000256" key="1">
    <source>
        <dbReference type="ARBA" id="ARBA00004651"/>
    </source>
</evidence>
<keyword evidence="8 10" id="KW-0472">Membrane</keyword>
<evidence type="ECO:0000313" key="12">
    <source>
        <dbReference type="EMBL" id="OXC72729.1"/>
    </source>
</evidence>
<feature type="transmembrane region" description="Helical" evidence="10">
    <location>
        <begin position="82"/>
        <end position="100"/>
    </location>
</feature>
<feature type="transmembrane region" description="Helical" evidence="10">
    <location>
        <begin position="206"/>
        <end position="230"/>
    </location>
</feature>
<evidence type="ECO:0000256" key="10">
    <source>
        <dbReference type="RuleBase" id="RU366002"/>
    </source>
</evidence>
<feature type="transmembrane region" description="Helical" evidence="10">
    <location>
        <begin position="293"/>
        <end position="317"/>
    </location>
</feature>
<evidence type="ECO:0000256" key="8">
    <source>
        <dbReference type="ARBA" id="ARBA00023136"/>
    </source>
</evidence>
<comment type="function">
    <text evidence="10">Na(+)/H(+) antiporter that extrudes sodium in exchange for external protons.</text>
</comment>
<organism evidence="12 13">
    <name type="scientific">Caballeronia sordidicola</name>
    <name type="common">Burkholderia sordidicola</name>
    <dbReference type="NCBI Taxonomy" id="196367"/>
    <lineage>
        <taxon>Bacteria</taxon>
        <taxon>Pseudomonadati</taxon>
        <taxon>Pseudomonadota</taxon>
        <taxon>Betaproteobacteria</taxon>
        <taxon>Burkholderiales</taxon>
        <taxon>Burkholderiaceae</taxon>
        <taxon>Caballeronia</taxon>
    </lineage>
</organism>
<feature type="transmembrane region" description="Helical" evidence="10">
    <location>
        <begin position="261"/>
        <end position="281"/>
    </location>
</feature>
<accession>A0A226WPH1</accession>
<evidence type="ECO:0000313" key="13">
    <source>
        <dbReference type="Proteomes" id="UP000214720"/>
    </source>
</evidence>
<feature type="domain" description="Cation/H+ exchanger transmembrane" evidence="11">
    <location>
        <begin position="41"/>
        <end position="432"/>
    </location>
</feature>
<evidence type="ECO:0000259" key="11">
    <source>
        <dbReference type="Pfam" id="PF00999"/>
    </source>
</evidence>
<feature type="transmembrane region" description="Helical" evidence="10">
    <location>
        <begin position="107"/>
        <end position="131"/>
    </location>
</feature>
<keyword evidence="2 10" id="KW-0813">Transport</keyword>
<dbReference type="GO" id="GO:0005886">
    <property type="term" value="C:plasma membrane"/>
    <property type="evidence" value="ECO:0007669"/>
    <property type="project" value="UniProtKB-SubCell"/>
</dbReference>
<evidence type="ECO:0000256" key="5">
    <source>
        <dbReference type="ARBA" id="ARBA00022989"/>
    </source>
</evidence>
<dbReference type="Proteomes" id="UP000214720">
    <property type="component" value="Unassembled WGS sequence"/>
</dbReference>
<evidence type="ECO:0000256" key="2">
    <source>
        <dbReference type="ARBA" id="ARBA00022448"/>
    </source>
</evidence>